<dbReference type="Gene3D" id="3.10.20.90">
    <property type="entry name" value="Phosphatidylinositol 3-kinase Catalytic Subunit, Chain A, domain 1"/>
    <property type="match status" value="2"/>
</dbReference>
<comment type="caution">
    <text evidence="2">The sequence shown here is derived from an EMBL/GenBank/DDBJ whole genome shotgun (WGS) entry which is preliminary data.</text>
</comment>
<organism evidence="2 3">
    <name type="scientific">Escallonia herrerae</name>
    <dbReference type="NCBI Taxonomy" id="1293975"/>
    <lineage>
        <taxon>Eukaryota</taxon>
        <taxon>Viridiplantae</taxon>
        <taxon>Streptophyta</taxon>
        <taxon>Embryophyta</taxon>
        <taxon>Tracheophyta</taxon>
        <taxon>Spermatophyta</taxon>
        <taxon>Magnoliopsida</taxon>
        <taxon>eudicotyledons</taxon>
        <taxon>Gunneridae</taxon>
        <taxon>Pentapetalae</taxon>
        <taxon>asterids</taxon>
        <taxon>campanulids</taxon>
        <taxon>Escalloniales</taxon>
        <taxon>Escalloniaceae</taxon>
        <taxon>Escallonia</taxon>
    </lineage>
</organism>
<feature type="domain" description="Rad60/SUMO-like" evidence="1">
    <location>
        <begin position="39"/>
        <end position="66"/>
    </location>
</feature>
<dbReference type="PANTHER" id="PTHR10562">
    <property type="entry name" value="SMALL UBIQUITIN-RELATED MODIFIER"/>
    <property type="match status" value="1"/>
</dbReference>
<dbReference type="InterPro" id="IPR022617">
    <property type="entry name" value="Rad60/SUMO-like_dom"/>
</dbReference>
<dbReference type="Pfam" id="PF11976">
    <property type="entry name" value="Rad60-SLD"/>
    <property type="match status" value="2"/>
</dbReference>
<name>A0AA88VYP4_9ASTE</name>
<feature type="domain" description="Rad60/SUMO-like" evidence="1">
    <location>
        <begin position="7"/>
        <end position="34"/>
    </location>
</feature>
<reference evidence="2" key="1">
    <citation type="submission" date="2022-12" db="EMBL/GenBank/DDBJ databases">
        <title>Draft genome assemblies for two species of Escallonia (Escalloniales).</title>
        <authorList>
            <person name="Chanderbali A."/>
            <person name="Dervinis C."/>
            <person name="Anghel I."/>
            <person name="Soltis D."/>
            <person name="Soltis P."/>
            <person name="Zapata F."/>
        </authorList>
    </citation>
    <scope>NUCLEOTIDE SEQUENCE</scope>
    <source>
        <strain evidence="2">UCBG64.0493</strain>
        <tissue evidence="2">Leaf</tissue>
    </source>
</reference>
<sequence length="124" mass="14631">MSCVWNGKDVNEVFFRIKRSTRLKKLMNAYCDRQLVEMASDRNEVFFKIKRSTKLKKLMNAYCDRQLVEWPSSPSCSTVAVSVQSRLQLRREMTENASMEVSWTIITLKDNKTYRQQQRPPTAE</sequence>
<evidence type="ECO:0000313" key="2">
    <source>
        <dbReference type="EMBL" id="KAK3016024.1"/>
    </source>
</evidence>
<dbReference type="EMBL" id="JAVXUP010001094">
    <property type="protein sequence ID" value="KAK3016024.1"/>
    <property type="molecule type" value="Genomic_DNA"/>
</dbReference>
<gene>
    <name evidence="2" type="ORF">RJ639_007343</name>
</gene>
<evidence type="ECO:0000313" key="3">
    <source>
        <dbReference type="Proteomes" id="UP001188597"/>
    </source>
</evidence>
<evidence type="ECO:0000259" key="1">
    <source>
        <dbReference type="Pfam" id="PF11976"/>
    </source>
</evidence>
<proteinExistence type="predicted"/>
<keyword evidence="3" id="KW-1185">Reference proteome</keyword>
<protein>
    <recommendedName>
        <fullName evidence="1">Rad60/SUMO-like domain-containing protein</fullName>
    </recommendedName>
</protein>
<accession>A0AA88VYP4</accession>
<dbReference type="AlphaFoldDB" id="A0AA88VYP4"/>
<dbReference type="Proteomes" id="UP001188597">
    <property type="component" value="Unassembled WGS sequence"/>
</dbReference>